<dbReference type="GO" id="GO:0005634">
    <property type="term" value="C:nucleus"/>
    <property type="evidence" value="ECO:0007669"/>
    <property type="project" value="InterPro"/>
</dbReference>
<reference evidence="2" key="1">
    <citation type="submission" date="2022-07" db="EMBL/GenBank/DDBJ databases">
        <title>Genome Sequence of Leucocoprinus birnbaumii.</title>
        <authorList>
            <person name="Buettner E."/>
        </authorList>
    </citation>
    <scope>NUCLEOTIDE SEQUENCE</scope>
    <source>
        <strain evidence="2">VT141</strain>
    </source>
</reference>
<dbReference type="GO" id="GO:0000724">
    <property type="term" value="P:double-strand break repair via homologous recombination"/>
    <property type="evidence" value="ECO:0007669"/>
    <property type="project" value="TreeGrafter"/>
</dbReference>
<feature type="region of interest" description="Disordered" evidence="1">
    <location>
        <begin position="40"/>
        <end position="132"/>
    </location>
</feature>
<feature type="compositionally biased region" description="Basic and acidic residues" evidence="1">
    <location>
        <begin position="682"/>
        <end position="693"/>
    </location>
</feature>
<sequence length="1952" mass="220657">MNAEEDEYVETSDVEELTGAYGSRSYWSDFDEVDLAVEKQVSPVLARSPREGSESEDAPRKRRKLNHVASDIGAYVPSSQVSPTQPSTLHSQATSDEGESVVEVLETKEDDAEGASESKESKLEVDPKSGLQALTLARDVASTDARMDDGTVIEHVKAWASWSTPRKAKSSEKLPHSSQKFTRRSAEPGDYEGDFLNQFEHSLSPQVFSGRPLEPPTADSRAQDINSEQESEDELAVLPPKFTSPLHTSQSSFRASERNETDANRAETPLNSRNSSPLSPVESPSARSRNDDHEIENTATRVTASPRTTTTETSSHDDDGFTRYPLRHRRPNQLRPYTADKLQYKQALRHNPAAMINALGSQKRRADHPDDRYDEDDDYMQEESQQQSGTVPHDDKAQETQGEGARPPSQHVPAHLRPLSESSDDDSDDLAREARRIKRDQRRREKDAREKEEEEKRQRAEEERRERERRRREKEATRAMKRFPMTLETSGRPERRNVNASDARDASSPQRTRHSRTPSAPEDDQPLSAQPSTRTAAANEFEALRDYFMGDLDEGPEGDIPVLAEPEPPPNRRFPPPQSQQTNPPELVGIDDDVAPPPWERTTEHSGSNSEDLRSDVMSELEKLDPELLKLFRELTKLYPTAMALELLKGKKQQRSRRVASDELEENGPVLPGQSRIRRAANPKDVRDIRGDSESDDSDVERRSLSPQYLYNGDIRDFLDHEAAPEVARKVDREVEVRATGSSRAASRPQATRPPSAVPPEVIEISDEEVSSSSDEEQVDEEDIYAVLGDDDAGTIYDADVRGGPVKEVSMIDWMLSKTCIVGPTISRPKTSSRKQSGSRKSGQSTNRKSGAGRKKYKVDVKIRGARQTGNERQTLLSFENHSEINKKSKNVQPQAATATDPIEVEIQEQEKDQRKYWKQREMERIERRKLQGVYSMANPHTSEITSGRHKKPVKFTIDYEDDGFYQSFERRSTAVAADPAQAPKRKLTRPPPLNYDGSVDQSSISEHPQQRPRLTKHSRDLVGECTVDMGIEGLNPGVSFCPTSFIREGHLHALVNSLSPNATSPRPNPTYLCGLNLSFLLETDVFLQTLDKIFDGLLGLISELPSEGDEENVRNWDNLSRSACLHVTWFCAQYPSDDRDRLRSFIKTKVLSFISNLKSRDTPSTALNIALVSLTWFCLETSIRSGHQLFDESSGPLDLNPSHASFKLLLCYLMEYGFRKPYRASKKKQVLDTTKMPSFVAQVWVCLIYLLPSCDIRQHSDSGPRPEHPLWTEVLAYYETSPSTNFLETSEGIWRAVFTLMAFSEFSVFGVAGGDFQLPPSWNLVAYAISQAQSPQNNNLQHLARESMEKRDNYINVVISRCYRLLDCWKWDMSQSFSSLKQLIDIFRARNFVNLHSEEAEYPDFMLNGDWDSLAHLHPETDSAFTSILKLFMRAVQSQSLTNPEIRKMISLIIPVSRFRMQKEKIPGVDELSPICNRFAALVLAIAVEPRSASRTVHQVHSSIDFSIADSTTQLLTIRGIKLLATLMIKKDVQLQDLAKWLTTIISTVLSELKALLSPGIVKLDRQGELRSKVRNSSLLVLSLYATGRSIIETFGSQRRYPEPTFLTAFKPFLESTKIIEEATRNLSEMRRFIESYLDVRALLSPLREPILPTLQTVDEPESQDYGDFDFGIDLNDPSTLALLDGQANDLTSVKDQERGEIVDKVIFPSYFAARGKIWRFCDAATEPSIDPDSLRTLDSWAHCFIGCLHIVIQHQKTQSGWFFGLDDCESFWQKVQISWLNVRVQVSVYAEIIRYDPSFYGSRSHQLLELFFQSLTTHTLTSEPKYWVYVVANEASSSSLFKDMVEPLANYNTLVSSEISDTQSLRMSLVETLFKNIEAGLSDNSPQTNTWVEFCLKFLSAIRSNTQDFLPVPTLATSYSAWRKQILGIIEGYPRLKSHQRLKTILDLLS</sequence>
<feature type="region of interest" description="Disordered" evidence="1">
    <location>
        <begin position="649"/>
        <end position="705"/>
    </location>
</feature>
<accession>A0AAD5W3T4</accession>
<dbReference type="EMBL" id="JANIEX010000011">
    <property type="protein sequence ID" value="KAJ3576462.1"/>
    <property type="molecule type" value="Genomic_DNA"/>
</dbReference>
<dbReference type="InterPro" id="IPR019021">
    <property type="entry name" value="Mms22"/>
</dbReference>
<protein>
    <submittedName>
        <fullName evidence="2">Uncharacterized protein</fullName>
    </submittedName>
</protein>
<feature type="compositionally biased region" description="Acidic residues" evidence="1">
    <location>
        <begin position="372"/>
        <end position="381"/>
    </location>
</feature>
<feature type="compositionally biased region" description="Polar residues" evidence="1">
    <location>
        <begin position="527"/>
        <end position="536"/>
    </location>
</feature>
<feature type="compositionally biased region" description="Pro residues" evidence="1">
    <location>
        <begin position="566"/>
        <end position="578"/>
    </location>
</feature>
<feature type="compositionally biased region" description="Basic and acidic residues" evidence="1">
    <location>
        <begin position="48"/>
        <end position="59"/>
    </location>
</feature>
<organism evidence="2 3">
    <name type="scientific">Leucocoprinus birnbaumii</name>
    <dbReference type="NCBI Taxonomy" id="56174"/>
    <lineage>
        <taxon>Eukaryota</taxon>
        <taxon>Fungi</taxon>
        <taxon>Dikarya</taxon>
        <taxon>Basidiomycota</taxon>
        <taxon>Agaricomycotina</taxon>
        <taxon>Agaricomycetes</taxon>
        <taxon>Agaricomycetidae</taxon>
        <taxon>Agaricales</taxon>
        <taxon>Agaricineae</taxon>
        <taxon>Agaricaceae</taxon>
        <taxon>Leucocoprinus</taxon>
    </lineage>
</organism>
<feature type="compositionally biased region" description="Low complexity" evidence="1">
    <location>
        <begin position="298"/>
        <end position="313"/>
    </location>
</feature>
<name>A0AAD5W3T4_9AGAR</name>
<feature type="region of interest" description="Disordered" evidence="1">
    <location>
        <begin position="975"/>
        <end position="1019"/>
    </location>
</feature>
<dbReference type="GO" id="GO:0035361">
    <property type="term" value="C:Cul8-RING ubiquitin ligase complex"/>
    <property type="evidence" value="ECO:0007669"/>
    <property type="project" value="TreeGrafter"/>
</dbReference>
<feature type="compositionally biased region" description="Basic and acidic residues" evidence="1">
    <location>
        <begin position="442"/>
        <end position="466"/>
    </location>
</feature>
<dbReference type="PANTHER" id="PTHR28122:SF1">
    <property type="entry name" value="E3 UBIQUITIN-PROTEIN LIGASE SUBSTRATE RECEPTOR MMS22"/>
    <property type="match status" value="1"/>
</dbReference>
<feature type="compositionally biased region" description="Polar residues" evidence="1">
    <location>
        <begin position="245"/>
        <end position="254"/>
    </location>
</feature>
<dbReference type="GO" id="GO:0031297">
    <property type="term" value="P:replication fork processing"/>
    <property type="evidence" value="ECO:0007669"/>
    <property type="project" value="InterPro"/>
</dbReference>
<dbReference type="Pfam" id="PF09462">
    <property type="entry name" value="Mus7"/>
    <property type="match status" value="1"/>
</dbReference>
<comment type="caution">
    <text evidence="2">The sequence shown here is derived from an EMBL/GenBank/DDBJ whole genome shotgun (WGS) entry which is preliminary data.</text>
</comment>
<feature type="compositionally biased region" description="Low complexity" evidence="1">
    <location>
        <begin position="834"/>
        <end position="846"/>
    </location>
</feature>
<feature type="compositionally biased region" description="Low complexity" evidence="1">
    <location>
        <begin position="269"/>
        <end position="280"/>
    </location>
</feature>
<evidence type="ECO:0000313" key="2">
    <source>
        <dbReference type="EMBL" id="KAJ3576462.1"/>
    </source>
</evidence>
<feature type="region of interest" description="Disordered" evidence="1">
    <location>
        <begin position="158"/>
        <end position="618"/>
    </location>
</feature>
<dbReference type="PANTHER" id="PTHR28122">
    <property type="entry name" value="E3 UBIQUITIN-PROTEIN LIGASE SUBSTRATE RECEPTOR MMS22"/>
    <property type="match status" value="1"/>
</dbReference>
<feature type="compositionally biased region" description="Basic and acidic residues" evidence="1">
    <location>
        <begin position="255"/>
        <end position="265"/>
    </location>
</feature>
<feature type="region of interest" description="Disordered" evidence="1">
    <location>
        <begin position="738"/>
        <end position="779"/>
    </location>
</feature>
<evidence type="ECO:0000256" key="1">
    <source>
        <dbReference type="SAM" id="MobiDB-lite"/>
    </source>
</evidence>
<feature type="compositionally biased region" description="Acidic residues" evidence="1">
    <location>
        <begin position="764"/>
        <end position="779"/>
    </location>
</feature>
<feature type="compositionally biased region" description="Basic and acidic residues" evidence="1">
    <location>
        <begin position="491"/>
        <end position="505"/>
    </location>
</feature>
<keyword evidence="3" id="KW-1185">Reference proteome</keyword>
<proteinExistence type="predicted"/>
<feature type="compositionally biased region" description="Low complexity" evidence="1">
    <location>
        <begin position="76"/>
        <end position="88"/>
    </location>
</feature>
<gene>
    <name evidence="2" type="ORF">NP233_g425</name>
</gene>
<dbReference type="Proteomes" id="UP001213000">
    <property type="component" value="Unassembled WGS sequence"/>
</dbReference>
<feature type="region of interest" description="Disordered" evidence="1">
    <location>
        <begin position="824"/>
        <end position="858"/>
    </location>
</feature>
<evidence type="ECO:0000313" key="3">
    <source>
        <dbReference type="Proteomes" id="UP001213000"/>
    </source>
</evidence>
<feature type="compositionally biased region" description="Basic and acidic residues" evidence="1">
    <location>
        <begin position="116"/>
        <end position="127"/>
    </location>
</feature>